<keyword evidence="7" id="KW-0187">Copper transport</keyword>
<dbReference type="SUPFAM" id="SSF55008">
    <property type="entry name" value="HMA, heavy metal-associated domain"/>
    <property type="match status" value="1"/>
</dbReference>
<evidence type="ECO:0000256" key="7">
    <source>
        <dbReference type="ARBA" id="ARBA00022796"/>
    </source>
</evidence>
<dbReference type="InterPro" id="IPR036412">
    <property type="entry name" value="HAD-like_sf"/>
</dbReference>
<evidence type="ECO:0000256" key="14">
    <source>
        <dbReference type="RuleBase" id="RU362081"/>
    </source>
</evidence>
<keyword evidence="7" id="KW-0813">Transport</keyword>
<feature type="transmembrane region" description="Helical" evidence="14">
    <location>
        <begin position="210"/>
        <end position="230"/>
    </location>
</feature>
<keyword evidence="4 14" id="KW-0812">Transmembrane</keyword>
<feature type="transmembrane region" description="Helical" evidence="14">
    <location>
        <begin position="181"/>
        <end position="203"/>
    </location>
</feature>
<dbReference type="InterPro" id="IPR036163">
    <property type="entry name" value="HMA_dom_sf"/>
</dbReference>
<evidence type="ECO:0000313" key="18">
    <source>
        <dbReference type="Proteomes" id="UP000594468"/>
    </source>
</evidence>
<evidence type="ECO:0000256" key="1">
    <source>
        <dbReference type="ARBA" id="ARBA00004651"/>
    </source>
</evidence>
<dbReference type="AlphaFoldDB" id="A0A7S8EA11"/>
<feature type="domain" description="P-type ATPase A" evidence="16">
    <location>
        <begin position="290"/>
        <end position="390"/>
    </location>
</feature>
<sequence length="810" mass="87087">MVNKTQIELNLVLPEISVDDECVEILTERLSRLKGIEKAHVISQDDEAQLCLHFDPNLISLGEVKRIARTSGASITERYRHEQIAFKGLNTADSAQSLQKSLTRQDGVVHTSVNYAAGLIFIAYDTDVIQRPAIEAIIQNYSARIIQDSQQKTDRPEEHEHSGHNHGSAPEFLPHWLQEKWTLFLVGLAGIFFAIGFVGETFLGMNETLATVFFVLAYIAGGYDIATHAIPGLFRGEFDTDVLMLAAAGGAAILGEWAEGAFLLFLFALGHAGEHYALDRARSAVNALGELMPKTARVRRDNEIVEEPVDELQVGDVVVVRPGDRIPVDGEISSGATAIDQSPITGESVPVNKTEGDEVFAGTINQDNAVDVRVTKLAADNTLSRVMQMVAEAQSQQSPTQRFTQRFTSWFVPVVLIGTLLFVIIPPILNLSSFQDSFYRGMLLLVAASPCALAIGTPAAVLSGIAQAARNGVLIKGGVHLENLGDLQVIAFDKTGTITRGEFEVSDVVALNGYEHNDVLRIAAAVEQQSNHPLALAIVRAAQGNDLDLPEANGLENVAGKGVRSQIDDQPILLGSLRLFQGTDTPEADNELRQSVEKLERDGKTTVIVNQNGTFLGIIALADVPRDTAKNVMQRLKDIGIKQLVMLTGDNDDVAKDIAKQVGLTDVRAELLPEDKLDAIKALEKQYGSIAMIGDGVNDAPALATATVGIAMGGAGTAVALETADVALMADDLSRLPFAVGLSRASRRIIQQNLVISLGVIGLLILSSVVGIVQLSGAVILHEGSTILVVINALRLLGYKPEFNSEEKSR</sequence>
<dbReference type="InterPro" id="IPR023299">
    <property type="entry name" value="ATPase_P-typ_cyto_dom_N"/>
</dbReference>
<evidence type="ECO:0000256" key="10">
    <source>
        <dbReference type="ARBA" id="ARBA00022967"/>
    </source>
</evidence>
<dbReference type="RefSeq" id="WP_195171171.1">
    <property type="nucleotide sequence ID" value="NZ_CP062983.1"/>
</dbReference>
<dbReference type="GO" id="GO:0019829">
    <property type="term" value="F:ATPase-coupled monoatomic cation transmembrane transporter activity"/>
    <property type="evidence" value="ECO:0007669"/>
    <property type="project" value="InterPro"/>
</dbReference>
<gene>
    <name evidence="17" type="primary">cadA</name>
    <name evidence="17" type="ORF">G4Y79_01620</name>
</gene>
<reference evidence="17 18" key="1">
    <citation type="submission" date="2020-02" db="EMBL/GenBank/DDBJ databases">
        <authorList>
            <person name="Zheng R.K."/>
            <person name="Sun C.M."/>
        </authorList>
    </citation>
    <scope>NUCLEOTIDE SEQUENCE [LARGE SCALE GENOMIC DNA]</scope>
    <source>
        <strain evidence="18">rifampicinis</strain>
    </source>
</reference>
<dbReference type="InterPro" id="IPR044492">
    <property type="entry name" value="P_typ_ATPase_HD_dom"/>
</dbReference>
<protein>
    <submittedName>
        <fullName evidence="17">Cadmium-translocating P-type ATPase</fullName>
    </submittedName>
</protein>
<comment type="similarity">
    <text evidence="2 14">Belongs to the cation transport ATPase (P-type) (TC 3.A.3) family. Type IB subfamily.</text>
</comment>
<dbReference type="InterPro" id="IPR051949">
    <property type="entry name" value="Cation_Transport_ATPase"/>
</dbReference>
<dbReference type="Gene3D" id="3.40.50.1000">
    <property type="entry name" value="HAD superfamily/HAD-like"/>
    <property type="match status" value="1"/>
</dbReference>
<feature type="transmembrane region" description="Helical" evidence="14">
    <location>
        <begin position="441"/>
        <end position="466"/>
    </location>
</feature>
<evidence type="ECO:0000256" key="9">
    <source>
        <dbReference type="ARBA" id="ARBA00022842"/>
    </source>
</evidence>
<dbReference type="InterPro" id="IPR027256">
    <property type="entry name" value="P-typ_ATPase_IB"/>
</dbReference>
<dbReference type="SUPFAM" id="SSF56784">
    <property type="entry name" value="HAD-like"/>
    <property type="match status" value="1"/>
</dbReference>
<dbReference type="SUPFAM" id="SSF81653">
    <property type="entry name" value="Calcium ATPase, transduction domain A"/>
    <property type="match status" value="1"/>
</dbReference>
<dbReference type="Proteomes" id="UP000594468">
    <property type="component" value="Chromosome"/>
</dbReference>
<dbReference type="KEGG" id="pmet:G4Y79_01620"/>
<dbReference type="NCBIfam" id="TIGR01494">
    <property type="entry name" value="ATPase_P-type"/>
    <property type="match status" value="1"/>
</dbReference>
<keyword evidence="7" id="KW-0406">Ion transport</keyword>
<dbReference type="Pfam" id="PF00122">
    <property type="entry name" value="E1-E2_ATPase"/>
    <property type="match status" value="1"/>
</dbReference>
<dbReference type="GO" id="GO:0005524">
    <property type="term" value="F:ATP binding"/>
    <property type="evidence" value="ECO:0007669"/>
    <property type="project" value="UniProtKB-UniRule"/>
</dbReference>
<dbReference type="InterPro" id="IPR023298">
    <property type="entry name" value="ATPase_P-typ_TM_dom_sf"/>
</dbReference>
<evidence type="ECO:0000313" key="17">
    <source>
        <dbReference type="EMBL" id="QPC83102.1"/>
    </source>
</evidence>
<dbReference type="Gene3D" id="3.30.70.100">
    <property type="match status" value="2"/>
</dbReference>
<dbReference type="NCBIfam" id="TIGR01525">
    <property type="entry name" value="ATPase-IB_hvy"/>
    <property type="match status" value="1"/>
</dbReference>
<proteinExistence type="inferred from homology"/>
<dbReference type="SFLD" id="SFLDG00002">
    <property type="entry name" value="C1.7:_P-type_atpase_like"/>
    <property type="match status" value="1"/>
</dbReference>
<evidence type="ECO:0000256" key="15">
    <source>
        <dbReference type="SAM" id="MobiDB-lite"/>
    </source>
</evidence>
<evidence type="ECO:0000256" key="12">
    <source>
        <dbReference type="ARBA" id="ARBA00023008"/>
    </source>
</evidence>
<feature type="transmembrane region" description="Helical" evidence="14">
    <location>
        <begin position="754"/>
        <end position="773"/>
    </location>
</feature>
<dbReference type="CDD" id="cd07551">
    <property type="entry name" value="P-type_ATPase_HM_ZosA_PfeT-like"/>
    <property type="match status" value="1"/>
</dbReference>
<dbReference type="InterPro" id="IPR001757">
    <property type="entry name" value="P_typ_ATPase"/>
</dbReference>
<dbReference type="EMBL" id="CP062983">
    <property type="protein sequence ID" value="QPC83102.1"/>
    <property type="molecule type" value="Genomic_DNA"/>
</dbReference>
<dbReference type="Gene3D" id="2.70.150.10">
    <property type="entry name" value="Calcium-transporting ATPase, cytoplasmic transduction domain A"/>
    <property type="match status" value="1"/>
</dbReference>
<comment type="subcellular location">
    <subcellularLocation>
        <location evidence="1">Cell membrane</location>
        <topology evidence="1">Multi-pass membrane protein</topology>
    </subcellularLocation>
</comment>
<dbReference type="GO" id="GO:0046872">
    <property type="term" value="F:metal ion binding"/>
    <property type="evidence" value="ECO:0007669"/>
    <property type="project" value="UniProtKB-KW"/>
</dbReference>
<evidence type="ECO:0000256" key="6">
    <source>
        <dbReference type="ARBA" id="ARBA00022741"/>
    </source>
</evidence>
<dbReference type="PROSITE" id="PS01229">
    <property type="entry name" value="COF_2"/>
    <property type="match status" value="1"/>
</dbReference>
<organism evidence="17 18">
    <name type="scientific">Phototrophicus methaneseepsis</name>
    <dbReference type="NCBI Taxonomy" id="2710758"/>
    <lineage>
        <taxon>Bacteria</taxon>
        <taxon>Bacillati</taxon>
        <taxon>Chloroflexota</taxon>
        <taxon>Candidatus Thermofontia</taxon>
        <taxon>Phototrophicales</taxon>
        <taxon>Phototrophicaceae</taxon>
        <taxon>Phototrophicus</taxon>
    </lineage>
</organism>
<feature type="region of interest" description="Disordered" evidence="15">
    <location>
        <begin position="148"/>
        <end position="167"/>
    </location>
</feature>
<keyword evidence="5 14" id="KW-0479">Metal-binding</keyword>
<name>A0A7S8EA11_9CHLR</name>
<dbReference type="NCBIfam" id="TIGR01512">
    <property type="entry name" value="ATPase-IB2_Cd"/>
    <property type="match status" value="1"/>
</dbReference>
<keyword evidence="8 14" id="KW-0067">ATP-binding</keyword>
<evidence type="ECO:0000256" key="13">
    <source>
        <dbReference type="ARBA" id="ARBA00023136"/>
    </source>
</evidence>
<keyword evidence="12" id="KW-0186">Copper</keyword>
<evidence type="ECO:0000256" key="3">
    <source>
        <dbReference type="ARBA" id="ARBA00022475"/>
    </source>
</evidence>
<dbReference type="GO" id="GO:0005886">
    <property type="term" value="C:plasma membrane"/>
    <property type="evidence" value="ECO:0007669"/>
    <property type="project" value="UniProtKB-SubCell"/>
</dbReference>
<evidence type="ECO:0000259" key="16">
    <source>
        <dbReference type="Pfam" id="PF00122"/>
    </source>
</evidence>
<evidence type="ECO:0000256" key="5">
    <source>
        <dbReference type="ARBA" id="ARBA00022723"/>
    </source>
</evidence>
<keyword evidence="6 14" id="KW-0547">Nucleotide-binding</keyword>
<evidence type="ECO:0000256" key="8">
    <source>
        <dbReference type="ARBA" id="ARBA00022840"/>
    </source>
</evidence>
<feature type="transmembrane region" description="Helical" evidence="14">
    <location>
        <begin position="410"/>
        <end position="429"/>
    </location>
</feature>
<feature type="compositionally biased region" description="Basic and acidic residues" evidence="15">
    <location>
        <begin position="151"/>
        <end position="163"/>
    </location>
</feature>
<dbReference type="SUPFAM" id="SSF81665">
    <property type="entry name" value="Calcium ATPase, transmembrane domain M"/>
    <property type="match status" value="1"/>
</dbReference>
<dbReference type="SFLD" id="SFLDF00027">
    <property type="entry name" value="p-type_atpase"/>
    <property type="match status" value="1"/>
</dbReference>
<dbReference type="GO" id="GO:0006825">
    <property type="term" value="P:copper ion transport"/>
    <property type="evidence" value="ECO:0007669"/>
    <property type="project" value="UniProtKB-KW"/>
</dbReference>
<keyword evidence="10" id="KW-1278">Translocase</keyword>
<keyword evidence="18" id="KW-1185">Reference proteome</keyword>
<dbReference type="PANTHER" id="PTHR43079:SF1">
    <property type="entry name" value="CADMIUM_ZINC-TRANSPORTING ATPASE HMA1, CHLOROPLASTIC-RELATED"/>
    <property type="match status" value="1"/>
</dbReference>
<keyword evidence="3 14" id="KW-1003">Cell membrane</keyword>
<dbReference type="InterPro" id="IPR059000">
    <property type="entry name" value="ATPase_P-type_domA"/>
</dbReference>
<dbReference type="SFLD" id="SFLDS00003">
    <property type="entry name" value="Haloacid_Dehalogenase"/>
    <property type="match status" value="1"/>
</dbReference>
<evidence type="ECO:0000256" key="2">
    <source>
        <dbReference type="ARBA" id="ARBA00006024"/>
    </source>
</evidence>
<dbReference type="FunFam" id="2.70.150.10:FF:000020">
    <property type="entry name" value="Copper-exporting P-type ATPase A"/>
    <property type="match status" value="1"/>
</dbReference>
<feature type="transmembrane region" description="Helical" evidence="14">
    <location>
        <begin position="779"/>
        <end position="798"/>
    </location>
</feature>
<dbReference type="InterPro" id="IPR008250">
    <property type="entry name" value="ATPase_P-typ_transduc_dom_A_sf"/>
</dbReference>
<feature type="transmembrane region" description="Helical" evidence="14">
    <location>
        <begin position="242"/>
        <end position="270"/>
    </location>
</feature>
<evidence type="ECO:0000256" key="4">
    <source>
        <dbReference type="ARBA" id="ARBA00022692"/>
    </source>
</evidence>
<dbReference type="NCBIfam" id="TIGR01511">
    <property type="entry name" value="ATPase-IB1_Cu"/>
    <property type="match status" value="1"/>
</dbReference>
<evidence type="ECO:0000256" key="11">
    <source>
        <dbReference type="ARBA" id="ARBA00022989"/>
    </source>
</evidence>
<keyword evidence="11 14" id="KW-1133">Transmembrane helix</keyword>
<dbReference type="PRINTS" id="PR00119">
    <property type="entry name" value="CATATPASE"/>
</dbReference>
<dbReference type="PROSITE" id="PS00154">
    <property type="entry name" value="ATPASE_E1_E2"/>
    <property type="match status" value="1"/>
</dbReference>
<accession>A0A7S8EA11</accession>
<dbReference type="GO" id="GO:0016887">
    <property type="term" value="F:ATP hydrolysis activity"/>
    <property type="evidence" value="ECO:0007669"/>
    <property type="project" value="InterPro"/>
</dbReference>
<dbReference type="PRINTS" id="PR00941">
    <property type="entry name" value="CDATPASE"/>
</dbReference>
<dbReference type="InterPro" id="IPR023214">
    <property type="entry name" value="HAD_sf"/>
</dbReference>
<dbReference type="InterPro" id="IPR018303">
    <property type="entry name" value="ATPase_P-typ_P_site"/>
</dbReference>
<dbReference type="Pfam" id="PF00702">
    <property type="entry name" value="Hydrolase"/>
    <property type="match status" value="1"/>
</dbReference>
<keyword evidence="9" id="KW-0460">Magnesium</keyword>
<dbReference type="PANTHER" id="PTHR43079">
    <property type="entry name" value="PROBABLE CADMIUM/ZINC-TRANSPORTING ATPASE HMA1"/>
    <property type="match status" value="1"/>
</dbReference>
<keyword evidence="13 14" id="KW-0472">Membrane</keyword>
<dbReference type="Gene3D" id="3.40.1110.10">
    <property type="entry name" value="Calcium-transporting ATPase, cytoplasmic domain N"/>
    <property type="match status" value="1"/>
</dbReference>